<organism evidence="10 11">
    <name type="scientific">Stegodyphus mimosarum</name>
    <name type="common">African social velvet spider</name>
    <dbReference type="NCBI Taxonomy" id="407821"/>
    <lineage>
        <taxon>Eukaryota</taxon>
        <taxon>Metazoa</taxon>
        <taxon>Ecdysozoa</taxon>
        <taxon>Arthropoda</taxon>
        <taxon>Chelicerata</taxon>
        <taxon>Arachnida</taxon>
        <taxon>Araneae</taxon>
        <taxon>Araneomorphae</taxon>
        <taxon>Entelegynae</taxon>
        <taxon>Eresoidea</taxon>
        <taxon>Eresidae</taxon>
        <taxon>Stegodyphus</taxon>
    </lineage>
</organism>
<keyword evidence="6" id="KW-0325">Glycoprotein</keyword>
<evidence type="ECO:0000256" key="4">
    <source>
        <dbReference type="ARBA" id="ARBA00022989"/>
    </source>
</evidence>
<dbReference type="PANTHER" id="PTHR13412">
    <property type="entry name" value="T-CELL IMMUNOMODULATORY PROTEIN HOMOLOG"/>
    <property type="match status" value="1"/>
</dbReference>
<reference evidence="10 11" key="1">
    <citation type="submission" date="2013-11" db="EMBL/GenBank/DDBJ databases">
        <title>Genome sequencing of Stegodyphus mimosarum.</title>
        <authorList>
            <person name="Bechsgaard J."/>
        </authorList>
    </citation>
    <scope>NUCLEOTIDE SEQUENCE [LARGE SCALE GENOMIC DNA]</scope>
</reference>
<evidence type="ECO:0000256" key="2">
    <source>
        <dbReference type="ARBA" id="ARBA00006496"/>
    </source>
</evidence>
<feature type="transmembrane region" description="Helical" evidence="7">
    <location>
        <begin position="557"/>
        <end position="581"/>
    </location>
</feature>
<evidence type="ECO:0000313" key="10">
    <source>
        <dbReference type="EMBL" id="KFM63943.1"/>
    </source>
</evidence>
<dbReference type="EMBL" id="KK115013">
    <property type="protein sequence ID" value="KFM63943.1"/>
    <property type="molecule type" value="Genomic_DNA"/>
</dbReference>
<evidence type="ECO:0000256" key="1">
    <source>
        <dbReference type="ARBA" id="ARBA00004479"/>
    </source>
</evidence>
<protein>
    <submittedName>
        <fullName evidence="10">T-cell immunomodulatory protein</fullName>
    </submittedName>
</protein>
<keyword evidence="5 7" id="KW-0472">Membrane</keyword>
<dbReference type="Proteomes" id="UP000054359">
    <property type="component" value="Unassembled WGS sequence"/>
</dbReference>
<evidence type="ECO:0000256" key="6">
    <source>
        <dbReference type="ARBA" id="ARBA00023180"/>
    </source>
</evidence>
<feature type="non-terminal residue" evidence="10">
    <location>
        <position position="603"/>
    </location>
</feature>
<dbReference type="SUPFAM" id="SSF69318">
    <property type="entry name" value="Integrin alpha N-terminal domain"/>
    <property type="match status" value="1"/>
</dbReference>
<proteinExistence type="inferred from homology"/>
<feature type="domain" description="T-cell immunomodulatory protein TIP C2" evidence="9">
    <location>
        <begin position="452"/>
        <end position="551"/>
    </location>
</feature>
<feature type="signal peptide" evidence="8">
    <location>
        <begin position="1"/>
        <end position="32"/>
    </location>
</feature>
<evidence type="ECO:0000259" key="9">
    <source>
        <dbReference type="Pfam" id="PF23122"/>
    </source>
</evidence>
<evidence type="ECO:0000256" key="3">
    <source>
        <dbReference type="ARBA" id="ARBA00022692"/>
    </source>
</evidence>
<dbReference type="Pfam" id="PF23122">
    <property type="entry name" value="C2_ITFG1"/>
    <property type="match status" value="1"/>
</dbReference>
<evidence type="ECO:0000256" key="7">
    <source>
        <dbReference type="SAM" id="Phobius"/>
    </source>
</evidence>
<dbReference type="OrthoDB" id="10250728at2759"/>
<evidence type="ECO:0000256" key="5">
    <source>
        <dbReference type="ARBA" id="ARBA00023136"/>
    </source>
</evidence>
<keyword evidence="3 7" id="KW-0812">Transmembrane</keyword>
<name>A0A087TFQ4_STEMI</name>
<dbReference type="InterPro" id="IPR057089">
    <property type="entry name" value="C2_TIP"/>
</dbReference>
<comment type="subcellular location">
    <subcellularLocation>
        <location evidence="1">Membrane</location>
        <topology evidence="1">Single-pass type I membrane protein</topology>
    </subcellularLocation>
</comment>
<keyword evidence="4 7" id="KW-1133">Transmembrane helix</keyword>
<dbReference type="GO" id="GO:0005886">
    <property type="term" value="C:plasma membrane"/>
    <property type="evidence" value="ECO:0007669"/>
    <property type="project" value="TreeGrafter"/>
</dbReference>
<feature type="chain" id="PRO_5001829623" evidence="8">
    <location>
        <begin position="33"/>
        <end position="603"/>
    </location>
</feature>
<dbReference type="STRING" id="407821.A0A087TFQ4"/>
<accession>A0A087TFQ4</accession>
<dbReference type="PANTHER" id="PTHR13412:SF0">
    <property type="entry name" value="T-CELL IMMUNOMODULATORY PROTEIN"/>
    <property type="match status" value="1"/>
</dbReference>
<evidence type="ECO:0000313" key="11">
    <source>
        <dbReference type="Proteomes" id="UP000054359"/>
    </source>
</evidence>
<dbReference type="InterPro" id="IPR024881">
    <property type="entry name" value="Tip"/>
</dbReference>
<comment type="similarity">
    <text evidence="2">Belongs to the TIP family.</text>
</comment>
<dbReference type="AlphaFoldDB" id="A0A087TFQ4"/>
<sequence>MLLSFCCCGSKMRKRIFVWCCVMFMLHRTFLAFEFQDITSEIFPLNEDFGMISAFGHFNTDEFTDMLAVQQGGNKLQLFQGSEKRPYFQPLVNCSYCNVITSVIPGDFNGDTIIDIMITLSIERGINEVKILWGGNDTINCKSDTVFTVANQPIVVDFNGDMIPDVIGETRDKERYVWFSSEDKKFTNQSLQHLVKQTIRNPHSSGLIDLNNDFLPDLLIMGEYNMEVWCYNGSEFITNDSLSYPTLNFEPIVFKWQSTFVDLNLDGKLDHIMPVCYDRKCEKSAILVSDNASYWHILLDNFVNPKDKNNWGFKLPIGSTLEMVALPVTLRVGDIDLDGYPDFLTVLQSKRNASDVRAVILRNIPCKNCHNCSYDRCLEIEWEVPGLKDVQNIQILAFFDLYEDGILDILASTNTKEEWKIHAFKNTEVFDSCFVKVLVLSGLCSRCPIEAYGVNQPGPMVRYNMTKQDGQPVVSTSIQMSQSAHFPLQLPYSIFGLGQTPNFIDVLTISIPAKFKKHVHEHEWTQIIPNSQIVVIPYPPDDESKWVTKLFVTPSHLVLKTGIALIGTCVFISLLVVLLHWKERKEDKLEKMQDAYRFHFDAM</sequence>
<keyword evidence="8" id="KW-0732">Signal</keyword>
<evidence type="ECO:0000256" key="8">
    <source>
        <dbReference type="SAM" id="SignalP"/>
    </source>
</evidence>
<dbReference type="Gene3D" id="2.130.10.130">
    <property type="entry name" value="Integrin alpha, N-terminal"/>
    <property type="match status" value="1"/>
</dbReference>
<dbReference type="OMA" id="PGDWIPW"/>
<dbReference type="InterPro" id="IPR028994">
    <property type="entry name" value="Integrin_alpha_N"/>
</dbReference>
<keyword evidence="11" id="KW-1185">Reference proteome</keyword>
<gene>
    <name evidence="10" type="ORF">X975_25497</name>
</gene>